<proteinExistence type="predicted"/>
<name>A0ABW3BH71_9ACTN</name>
<organism evidence="1 2">
    <name type="scientific">Streptomonospora algeriensis</name>
    <dbReference type="NCBI Taxonomy" id="995084"/>
    <lineage>
        <taxon>Bacteria</taxon>
        <taxon>Bacillati</taxon>
        <taxon>Actinomycetota</taxon>
        <taxon>Actinomycetes</taxon>
        <taxon>Streptosporangiales</taxon>
        <taxon>Nocardiopsidaceae</taxon>
        <taxon>Streptomonospora</taxon>
    </lineage>
</organism>
<reference evidence="2" key="1">
    <citation type="journal article" date="2019" name="Int. J. Syst. Evol. Microbiol.">
        <title>The Global Catalogue of Microorganisms (GCM) 10K type strain sequencing project: providing services to taxonomists for standard genome sequencing and annotation.</title>
        <authorList>
            <consortium name="The Broad Institute Genomics Platform"/>
            <consortium name="The Broad Institute Genome Sequencing Center for Infectious Disease"/>
            <person name="Wu L."/>
            <person name="Ma J."/>
        </authorList>
    </citation>
    <scope>NUCLEOTIDE SEQUENCE [LARGE SCALE GENOMIC DNA]</scope>
    <source>
        <strain evidence="2">CCUG 63369</strain>
    </source>
</reference>
<comment type="caution">
    <text evidence="1">The sequence shown here is derived from an EMBL/GenBank/DDBJ whole genome shotgun (WGS) entry which is preliminary data.</text>
</comment>
<accession>A0ABW3BH71</accession>
<sequence>MPRPITFEPRAARAAAALPSAERAELAAVLDRVAAAGDPFTVLDPYIPDPSGPLPFHGAAYFGADRIAVVSLYVDHLRVISVRRNT</sequence>
<evidence type="ECO:0000313" key="1">
    <source>
        <dbReference type="EMBL" id="MFD0802419.1"/>
    </source>
</evidence>
<gene>
    <name evidence="1" type="ORF">ACFQZU_13995</name>
</gene>
<protein>
    <submittedName>
        <fullName evidence="1">Uncharacterized protein</fullName>
    </submittedName>
</protein>
<dbReference type="EMBL" id="JBHTHR010000469">
    <property type="protein sequence ID" value="MFD0802419.1"/>
    <property type="molecule type" value="Genomic_DNA"/>
</dbReference>
<keyword evidence="2" id="KW-1185">Reference proteome</keyword>
<dbReference type="Proteomes" id="UP001596956">
    <property type="component" value="Unassembled WGS sequence"/>
</dbReference>
<evidence type="ECO:0000313" key="2">
    <source>
        <dbReference type="Proteomes" id="UP001596956"/>
    </source>
</evidence>